<dbReference type="EMBL" id="LSSL01000071">
    <property type="protein sequence ID" value="OLY85562.1"/>
    <property type="molecule type" value="Genomic_DNA"/>
</dbReference>
<evidence type="ECO:0000313" key="3">
    <source>
        <dbReference type="Proteomes" id="UP000187455"/>
    </source>
</evidence>
<comment type="caution">
    <text evidence="2">The sequence shown here is derived from an EMBL/GenBank/DDBJ whole genome shotgun (WGS) entry which is preliminary data.</text>
</comment>
<gene>
    <name evidence="2" type="ORF">AYI68_g242</name>
</gene>
<feature type="region of interest" description="Disordered" evidence="1">
    <location>
        <begin position="262"/>
        <end position="289"/>
    </location>
</feature>
<sequence length="359" mass="39726">MDFPGRETQLVESSKKPLMADDQLDRLESTKKTTISSRAQRKSPFLQLQQPGPDQEKLIKVFSEGECRDAADASIFGKRLMGILSAKGHAYDHSCGAFADAPPLSHQEEDGPGACKEIKKEVSATLSKRAIEEVKEEILNGYPGLGESLYVFIDPPDDQKISKIYVGCSKVPVPIPIPLFSAIFKPAYLYQGTRVGLILGQNSGNTSLGLIGRSFDNKGVQVEVFGEHRKIIIPIDQSGIQNKHEEVKSGFLSVDNSLGDDRQLQINEPEGPQRQDQRPSTRSKQINRHGQDGIEMLSKLFWESSSNVSSHPPWTPYSEEVIRIEEQFAHEAESMDCDGTSNKNRSLESKVLGTEATEI</sequence>
<evidence type="ECO:0000256" key="1">
    <source>
        <dbReference type="SAM" id="MobiDB-lite"/>
    </source>
</evidence>
<proteinExistence type="predicted"/>
<feature type="compositionally biased region" description="Basic and acidic residues" evidence="1">
    <location>
        <begin position="13"/>
        <end position="31"/>
    </location>
</feature>
<dbReference type="AlphaFoldDB" id="A0A1R0H8P2"/>
<reference evidence="2 3" key="1">
    <citation type="journal article" date="2016" name="Mol. Biol. Evol.">
        <title>Genome-Wide Survey of Gut Fungi (Harpellales) Reveals the First Horizontally Transferred Ubiquitin Gene from a Mosquito Host.</title>
        <authorList>
            <person name="Wang Y."/>
            <person name="White M.M."/>
            <person name="Kvist S."/>
            <person name="Moncalvo J.M."/>
        </authorList>
    </citation>
    <scope>NUCLEOTIDE SEQUENCE [LARGE SCALE GENOMIC DNA]</scope>
    <source>
        <strain evidence="2 3">ALG-7-W6</strain>
    </source>
</reference>
<protein>
    <submittedName>
        <fullName evidence="2">Uncharacterized protein</fullName>
    </submittedName>
</protein>
<organism evidence="2 3">
    <name type="scientific">Smittium mucronatum</name>
    <dbReference type="NCBI Taxonomy" id="133383"/>
    <lineage>
        <taxon>Eukaryota</taxon>
        <taxon>Fungi</taxon>
        <taxon>Fungi incertae sedis</taxon>
        <taxon>Zoopagomycota</taxon>
        <taxon>Kickxellomycotina</taxon>
        <taxon>Harpellomycetes</taxon>
        <taxon>Harpellales</taxon>
        <taxon>Legeriomycetaceae</taxon>
        <taxon>Smittium</taxon>
    </lineage>
</organism>
<accession>A0A1R0H8P2</accession>
<feature type="region of interest" description="Disordered" evidence="1">
    <location>
        <begin position="1"/>
        <end position="50"/>
    </location>
</feature>
<keyword evidence="3" id="KW-1185">Reference proteome</keyword>
<dbReference type="Proteomes" id="UP000187455">
    <property type="component" value="Unassembled WGS sequence"/>
</dbReference>
<name>A0A1R0H8P2_9FUNG</name>
<evidence type="ECO:0000313" key="2">
    <source>
        <dbReference type="EMBL" id="OLY85562.1"/>
    </source>
</evidence>